<proteinExistence type="predicted"/>
<dbReference type="Proteomes" id="UP000480178">
    <property type="component" value="Chromosome"/>
</dbReference>
<accession>A0A6C0GJC8</accession>
<dbReference type="EMBL" id="CP048222">
    <property type="protein sequence ID" value="QHT68085.1"/>
    <property type="molecule type" value="Genomic_DNA"/>
</dbReference>
<protein>
    <recommendedName>
        <fullName evidence="3">ABC transporter ATPase</fullName>
    </recommendedName>
</protein>
<organism evidence="1 2">
    <name type="scientific">Rhodocytophaga rosea</name>
    <dbReference type="NCBI Taxonomy" id="2704465"/>
    <lineage>
        <taxon>Bacteria</taxon>
        <taxon>Pseudomonadati</taxon>
        <taxon>Bacteroidota</taxon>
        <taxon>Cytophagia</taxon>
        <taxon>Cytophagales</taxon>
        <taxon>Rhodocytophagaceae</taxon>
        <taxon>Rhodocytophaga</taxon>
    </lineage>
</organism>
<keyword evidence="2" id="KW-1185">Reference proteome</keyword>
<sequence length="162" mass="18496">MFVDFEQMPAHAKVWVYQANRTLDKKTQKVILDNLKNFIEDWDAHGKTLKGSAILLYNLFLILAVDEEHNLASGCSIDKSVHYLKDLGTHLDIDFFDRSKQAFVQNGGIVLENFRNLKTHISAGMIEKETLTFNNAVTTVGEMKSDWQVPAGESWLAKYFQN</sequence>
<dbReference type="AlphaFoldDB" id="A0A6C0GJC8"/>
<dbReference type="KEGG" id="rhoz:GXP67_16280"/>
<dbReference type="RefSeq" id="WP_162444105.1">
    <property type="nucleotide sequence ID" value="NZ_CP048222.1"/>
</dbReference>
<reference evidence="1 2" key="1">
    <citation type="submission" date="2020-01" db="EMBL/GenBank/DDBJ databases">
        <authorList>
            <person name="Kim M.K."/>
        </authorList>
    </citation>
    <scope>NUCLEOTIDE SEQUENCE [LARGE SCALE GENOMIC DNA]</scope>
    <source>
        <strain evidence="1 2">172606-1</strain>
    </source>
</reference>
<evidence type="ECO:0000313" key="2">
    <source>
        <dbReference type="Proteomes" id="UP000480178"/>
    </source>
</evidence>
<evidence type="ECO:0000313" key="1">
    <source>
        <dbReference type="EMBL" id="QHT68085.1"/>
    </source>
</evidence>
<name>A0A6C0GJC8_9BACT</name>
<evidence type="ECO:0008006" key="3">
    <source>
        <dbReference type="Google" id="ProtNLM"/>
    </source>
</evidence>
<gene>
    <name evidence="1" type="ORF">GXP67_16280</name>
</gene>